<gene>
    <name evidence="5" type="ORF">FJU11_09120</name>
</gene>
<dbReference type="SUPFAM" id="SSF46785">
    <property type="entry name" value="Winged helix' DNA-binding domain"/>
    <property type="match status" value="1"/>
</dbReference>
<dbReference type="GO" id="GO:0003700">
    <property type="term" value="F:DNA-binding transcription factor activity"/>
    <property type="evidence" value="ECO:0007669"/>
    <property type="project" value="InterPro"/>
</dbReference>
<dbReference type="Gene3D" id="1.10.10.10">
    <property type="entry name" value="Winged helix-like DNA-binding domain superfamily/Winged helix DNA-binding domain"/>
    <property type="match status" value="1"/>
</dbReference>
<dbReference type="Pfam" id="PF12802">
    <property type="entry name" value="MarR_2"/>
    <property type="match status" value="1"/>
</dbReference>
<dbReference type="OrthoDB" id="9815567at2"/>
<evidence type="ECO:0000256" key="3">
    <source>
        <dbReference type="ARBA" id="ARBA00023163"/>
    </source>
</evidence>
<dbReference type="SMART" id="SM00347">
    <property type="entry name" value="HTH_MARR"/>
    <property type="match status" value="1"/>
</dbReference>
<dbReference type="PROSITE" id="PS50995">
    <property type="entry name" value="HTH_MARR_2"/>
    <property type="match status" value="1"/>
</dbReference>
<evidence type="ECO:0000256" key="2">
    <source>
        <dbReference type="ARBA" id="ARBA00023125"/>
    </source>
</evidence>
<dbReference type="InterPro" id="IPR036390">
    <property type="entry name" value="WH_DNA-bd_sf"/>
</dbReference>
<dbReference type="InterPro" id="IPR000835">
    <property type="entry name" value="HTH_MarR-typ"/>
</dbReference>
<keyword evidence="3" id="KW-0804">Transcription</keyword>
<dbReference type="InterPro" id="IPR036388">
    <property type="entry name" value="WH-like_DNA-bd_sf"/>
</dbReference>
<accession>A0A506U6K6</accession>
<name>A0A506U6K6_9HYPH</name>
<dbReference type="PRINTS" id="PR00598">
    <property type="entry name" value="HTHMARR"/>
</dbReference>
<sequence>MLAEIPDLTTHLGYWLRQVSNHVSHSFARKLEAKDVTVAEWAVMRVLYDHPPTPPSRLAERMGLTRGAVTKLADRLIGKGLVARRASADDGRAQTLELTAKGNGFVPELAVLADRNEAECFAPMPDEDRKALERILKETVARLGIAAVLME</sequence>
<evidence type="ECO:0000313" key="6">
    <source>
        <dbReference type="Proteomes" id="UP000320314"/>
    </source>
</evidence>
<evidence type="ECO:0000256" key="1">
    <source>
        <dbReference type="ARBA" id="ARBA00023015"/>
    </source>
</evidence>
<dbReference type="PANTHER" id="PTHR33164:SF43">
    <property type="entry name" value="HTH-TYPE TRANSCRIPTIONAL REPRESSOR YETL"/>
    <property type="match status" value="1"/>
</dbReference>
<feature type="domain" description="HTH marR-type" evidence="4">
    <location>
        <begin position="9"/>
        <end position="141"/>
    </location>
</feature>
<dbReference type="InterPro" id="IPR023187">
    <property type="entry name" value="Tscrpt_reg_MarR-type_CS"/>
</dbReference>
<organism evidence="5 6">
    <name type="scientific">Pararhizobium mangrovi</name>
    <dbReference type="NCBI Taxonomy" id="2590452"/>
    <lineage>
        <taxon>Bacteria</taxon>
        <taxon>Pseudomonadati</taxon>
        <taxon>Pseudomonadota</taxon>
        <taxon>Alphaproteobacteria</taxon>
        <taxon>Hyphomicrobiales</taxon>
        <taxon>Rhizobiaceae</taxon>
        <taxon>Rhizobium/Agrobacterium group</taxon>
        <taxon>Pararhizobium</taxon>
    </lineage>
</organism>
<reference evidence="5 6" key="1">
    <citation type="submission" date="2019-06" db="EMBL/GenBank/DDBJ databases">
        <authorList>
            <person name="Li M."/>
        </authorList>
    </citation>
    <scope>NUCLEOTIDE SEQUENCE [LARGE SCALE GENOMIC DNA]</scope>
    <source>
        <strain evidence="5 6">BGMRC6574</strain>
    </source>
</reference>
<dbReference type="AlphaFoldDB" id="A0A506U6K6"/>
<dbReference type="InterPro" id="IPR039422">
    <property type="entry name" value="MarR/SlyA-like"/>
</dbReference>
<evidence type="ECO:0000259" key="4">
    <source>
        <dbReference type="PROSITE" id="PS50995"/>
    </source>
</evidence>
<keyword evidence="6" id="KW-1185">Reference proteome</keyword>
<dbReference type="EMBL" id="VHLH01000014">
    <property type="protein sequence ID" value="TPW28721.1"/>
    <property type="molecule type" value="Genomic_DNA"/>
</dbReference>
<dbReference type="GO" id="GO:0003677">
    <property type="term" value="F:DNA binding"/>
    <property type="evidence" value="ECO:0007669"/>
    <property type="project" value="UniProtKB-KW"/>
</dbReference>
<proteinExistence type="predicted"/>
<comment type="caution">
    <text evidence="5">The sequence shown here is derived from an EMBL/GenBank/DDBJ whole genome shotgun (WGS) entry which is preliminary data.</text>
</comment>
<dbReference type="PROSITE" id="PS01117">
    <property type="entry name" value="HTH_MARR_1"/>
    <property type="match status" value="1"/>
</dbReference>
<dbReference type="PANTHER" id="PTHR33164">
    <property type="entry name" value="TRANSCRIPTIONAL REGULATOR, MARR FAMILY"/>
    <property type="match status" value="1"/>
</dbReference>
<evidence type="ECO:0000313" key="5">
    <source>
        <dbReference type="EMBL" id="TPW28721.1"/>
    </source>
</evidence>
<keyword evidence="1" id="KW-0805">Transcription regulation</keyword>
<dbReference type="Proteomes" id="UP000320314">
    <property type="component" value="Unassembled WGS sequence"/>
</dbReference>
<dbReference type="GO" id="GO:0006950">
    <property type="term" value="P:response to stress"/>
    <property type="evidence" value="ECO:0007669"/>
    <property type="project" value="TreeGrafter"/>
</dbReference>
<protein>
    <submittedName>
        <fullName evidence="5">MarR family transcriptional regulator</fullName>
    </submittedName>
</protein>
<keyword evidence="2" id="KW-0238">DNA-binding</keyword>